<dbReference type="Pfam" id="PF06068">
    <property type="entry name" value="TIP49"/>
    <property type="match status" value="1"/>
</dbReference>
<evidence type="ECO:0000256" key="4">
    <source>
        <dbReference type="ARBA" id="ARBA00022801"/>
    </source>
</evidence>
<evidence type="ECO:0000256" key="9">
    <source>
        <dbReference type="SAM" id="MobiDB-lite"/>
    </source>
</evidence>
<keyword evidence="7 8" id="KW-0539">Nucleus</keyword>
<dbReference type="AlphaFoldDB" id="A0AAD9IFB5"/>
<dbReference type="GO" id="GO:0016787">
    <property type="term" value="F:hydrolase activity"/>
    <property type="evidence" value="ECO:0007669"/>
    <property type="project" value="UniProtKB-KW"/>
</dbReference>
<comment type="caution">
    <text evidence="11">The sequence shown here is derived from an EMBL/GenBank/DDBJ whole genome shotgun (WGS) entry which is preliminary data.</text>
</comment>
<evidence type="ECO:0000256" key="2">
    <source>
        <dbReference type="ARBA" id="ARBA00007519"/>
    </source>
</evidence>
<feature type="region of interest" description="Disordered" evidence="9">
    <location>
        <begin position="1"/>
        <end position="28"/>
    </location>
</feature>
<dbReference type="SMART" id="SM00382">
    <property type="entry name" value="AAA"/>
    <property type="match status" value="1"/>
</dbReference>
<evidence type="ECO:0000256" key="7">
    <source>
        <dbReference type="ARBA" id="ARBA00023242"/>
    </source>
</evidence>
<keyword evidence="8" id="KW-0804">Transcription</keyword>
<dbReference type="Proteomes" id="UP001255856">
    <property type="component" value="Unassembled WGS sequence"/>
</dbReference>
<dbReference type="InterPro" id="IPR042487">
    <property type="entry name" value="RuvBL1/2_DNA/RNA_bd_dom"/>
</dbReference>
<evidence type="ECO:0000313" key="11">
    <source>
        <dbReference type="EMBL" id="KAK2076498.1"/>
    </source>
</evidence>
<dbReference type="Pfam" id="PF17856">
    <property type="entry name" value="TIP49_C"/>
    <property type="match status" value="1"/>
</dbReference>
<evidence type="ECO:0000256" key="1">
    <source>
        <dbReference type="ARBA" id="ARBA00004123"/>
    </source>
</evidence>
<reference evidence="11" key="1">
    <citation type="submission" date="2021-01" db="EMBL/GenBank/DDBJ databases">
        <authorList>
            <person name="Eckstrom K.M.E."/>
        </authorList>
    </citation>
    <scope>NUCLEOTIDE SEQUENCE</scope>
    <source>
        <strain evidence="11">UVCC 0001</strain>
    </source>
</reference>
<keyword evidence="5 8" id="KW-0347">Helicase</keyword>
<dbReference type="InterPro" id="IPR027238">
    <property type="entry name" value="RuvB-like"/>
</dbReference>
<dbReference type="InterPro" id="IPR027417">
    <property type="entry name" value="P-loop_NTPase"/>
</dbReference>
<name>A0AAD9IFB5_PROWI</name>
<dbReference type="GO" id="GO:0005634">
    <property type="term" value="C:nucleus"/>
    <property type="evidence" value="ECO:0007669"/>
    <property type="project" value="UniProtKB-SubCell"/>
</dbReference>
<dbReference type="CDD" id="cd00009">
    <property type="entry name" value="AAA"/>
    <property type="match status" value="1"/>
</dbReference>
<dbReference type="EMBL" id="JASFZW010000010">
    <property type="protein sequence ID" value="KAK2076498.1"/>
    <property type="molecule type" value="Genomic_DNA"/>
</dbReference>
<dbReference type="SUPFAM" id="SSF52540">
    <property type="entry name" value="P-loop containing nucleoside triphosphate hydrolases"/>
    <property type="match status" value="1"/>
</dbReference>
<keyword evidence="6 8" id="KW-0067">ATP-binding</keyword>
<comment type="similarity">
    <text evidence="2 8">Belongs to the RuvB family.</text>
</comment>
<dbReference type="Gene3D" id="2.40.50.360">
    <property type="entry name" value="RuvB-like helicase, domain II"/>
    <property type="match status" value="1"/>
</dbReference>
<proteinExistence type="inferred from homology"/>
<evidence type="ECO:0000259" key="10">
    <source>
        <dbReference type="SMART" id="SM00382"/>
    </source>
</evidence>
<keyword evidence="12" id="KW-1185">Reference proteome</keyword>
<accession>A0AAD9IFB5</accession>
<keyword evidence="8" id="KW-0805">Transcription regulation</keyword>
<dbReference type="InterPro" id="IPR041048">
    <property type="entry name" value="RuvB-like_C"/>
</dbReference>
<dbReference type="InterPro" id="IPR003593">
    <property type="entry name" value="AAA+_ATPase"/>
</dbReference>
<dbReference type="GO" id="GO:0005524">
    <property type="term" value="F:ATP binding"/>
    <property type="evidence" value="ECO:0007669"/>
    <property type="project" value="UniProtKB-KW"/>
</dbReference>
<evidence type="ECO:0000256" key="6">
    <source>
        <dbReference type="ARBA" id="ARBA00022840"/>
    </source>
</evidence>
<evidence type="ECO:0000256" key="8">
    <source>
        <dbReference type="RuleBase" id="RU363048"/>
    </source>
</evidence>
<feature type="domain" description="AAA+ ATPase" evidence="10">
    <location>
        <begin position="62"/>
        <end position="364"/>
    </location>
</feature>
<dbReference type="EC" id="3.6.4.12" evidence="8"/>
<organism evidence="11 12">
    <name type="scientific">Prototheca wickerhamii</name>
    <dbReference type="NCBI Taxonomy" id="3111"/>
    <lineage>
        <taxon>Eukaryota</taxon>
        <taxon>Viridiplantae</taxon>
        <taxon>Chlorophyta</taxon>
        <taxon>core chlorophytes</taxon>
        <taxon>Trebouxiophyceae</taxon>
        <taxon>Chlorellales</taxon>
        <taxon>Chlorellaceae</taxon>
        <taxon>Prototheca</taxon>
    </lineage>
</organism>
<dbReference type="Gene3D" id="1.10.8.60">
    <property type="match status" value="1"/>
</dbReference>
<gene>
    <name evidence="11" type="primary">RIN1</name>
    <name evidence="11" type="ORF">QBZ16_001024</name>
</gene>
<keyword evidence="3 8" id="KW-0547">Nucleotide-binding</keyword>
<dbReference type="InterPro" id="IPR010339">
    <property type="entry name" value="TIP49_P-loop"/>
</dbReference>
<dbReference type="FunFam" id="2.40.50.360:FF:000001">
    <property type="entry name" value="RuvB-like helicase"/>
    <property type="match status" value="1"/>
</dbReference>
<comment type="subcellular location">
    <subcellularLocation>
        <location evidence="1">Nucleus</location>
    </subcellularLocation>
</comment>
<dbReference type="GO" id="GO:0003678">
    <property type="term" value="F:DNA helicase activity"/>
    <property type="evidence" value="ECO:0007669"/>
    <property type="project" value="UniProtKB-EC"/>
</dbReference>
<dbReference type="Gene3D" id="3.40.50.300">
    <property type="entry name" value="P-loop containing nucleotide triphosphate hydrolases"/>
    <property type="match status" value="1"/>
</dbReference>
<comment type="catalytic activity">
    <reaction evidence="8">
        <text>ATP + H2O = ADP + phosphate + H(+)</text>
        <dbReference type="Rhea" id="RHEA:13065"/>
        <dbReference type="ChEBI" id="CHEBI:15377"/>
        <dbReference type="ChEBI" id="CHEBI:15378"/>
        <dbReference type="ChEBI" id="CHEBI:30616"/>
        <dbReference type="ChEBI" id="CHEBI:43474"/>
        <dbReference type="ChEBI" id="CHEBI:456216"/>
        <dbReference type="EC" id="3.6.4.12"/>
    </reaction>
</comment>
<sequence>MRIEEVASTAKSSRVSPHTHIKGLGLSPSGEPLPLTAGFVGQDEAREACGLVVDMIQQKKMAGRALLLTGAPGTGKTALALGIAQELGTKVPFCPMVGSEVYSAEVKKTEVLMENFRRAIGLRIKERKEVYEGEVTELTPVETENQTGGYGRVISHVIIGLKTVKGAKQLKLDPTIHDALQKESVAPGDVIYIEANSGAVKRVGRSDAYATEFDLEAEEYVPLPKGDVHKRKDIVQDVTLHDLDAANAKPQGGQDILSLMGQLLKPKKTEITEKLRQEVNRVVNRYIDEGTAELVPGVLFIDEVHMLDIECFTYLNRALESSLAPIVVLATNRGMCEVRGTEFTAPHGIPMDLLDRLVIVRTQTYTLEEMVQILAIRAQVESVTLDEDALAYLASVAEETSLRHAAQLLTPALVLARTAGRQQVLQADIAEARDLFIDAKASARLLSEQADKYLS</sequence>
<dbReference type="PANTHER" id="PTHR11093">
    <property type="entry name" value="RUVB-RELATED REPTIN AND PONTIN"/>
    <property type="match status" value="1"/>
</dbReference>
<dbReference type="FunFam" id="1.10.8.60:FF:000010">
    <property type="entry name" value="RuvB-like helicase"/>
    <property type="match status" value="1"/>
</dbReference>
<protein>
    <recommendedName>
        <fullName evidence="8">RuvB-like helicase</fullName>
        <ecNumber evidence="8">3.6.4.12</ecNumber>
    </recommendedName>
</protein>
<evidence type="ECO:0000313" key="12">
    <source>
        <dbReference type="Proteomes" id="UP001255856"/>
    </source>
</evidence>
<keyword evidence="4 8" id="KW-0378">Hydrolase</keyword>
<evidence type="ECO:0000256" key="5">
    <source>
        <dbReference type="ARBA" id="ARBA00022806"/>
    </source>
</evidence>
<evidence type="ECO:0000256" key="3">
    <source>
        <dbReference type="ARBA" id="ARBA00022741"/>
    </source>
</evidence>